<proteinExistence type="predicted"/>
<organism evidence="1">
    <name type="scientific">Arundo donax</name>
    <name type="common">Giant reed</name>
    <name type="synonym">Donax arundinaceus</name>
    <dbReference type="NCBI Taxonomy" id="35708"/>
    <lineage>
        <taxon>Eukaryota</taxon>
        <taxon>Viridiplantae</taxon>
        <taxon>Streptophyta</taxon>
        <taxon>Embryophyta</taxon>
        <taxon>Tracheophyta</taxon>
        <taxon>Spermatophyta</taxon>
        <taxon>Magnoliopsida</taxon>
        <taxon>Liliopsida</taxon>
        <taxon>Poales</taxon>
        <taxon>Poaceae</taxon>
        <taxon>PACMAD clade</taxon>
        <taxon>Arundinoideae</taxon>
        <taxon>Arundineae</taxon>
        <taxon>Arundo</taxon>
    </lineage>
</organism>
<reference evidence="1" key="1">
    <citation type="submission" date="2014-09" db="EMBL/GenBank/DDBJ databases">
        <authorList>
            <person name="Magalhaes I.L.F."/>
            <person name="Oliveira U."/>
            <person name="Santos F.R."/>
            <person name="Vidigal T.H.D.A."/>
            <person name="Brescovit A.D."/>
            <person name="Santos A.J."/>
        </authorList>
    </citation>
    <scope>NUCLEOTIDE SEQUENCE</scope>
    <source>
        <tissue evidence="1">Shoot tissue taken approximately 20 cm above the soil surface</tissue>
    </source>
</reference>
<evidence type="ECO:0000313" key="1">
    <source>
        <dbReference type="EMBL" id="JAE25247.1"/>
    </source>
</evidence>
<reference evidence="1" key="2">
    <citation type="journal article" date="2015" name="Data Brief">
        <title>Shoot transcriptome of the giant reed, Arundo donax.</title>
        <authorList>
            <person name="Barrero R.A."/>
            <person name="Guerrero F.D."/>
            <person name="Moolhuijzen P."/>
            <person name="Goolsby J.A."/>
            <person name="Tidwell J."/>
            <person name="Bellgard S.E."/>
            <person name="Bellgard M.I."/>
        </authorList>
    </citation>
    <scope>NUCLEOTIDE SEQUENCE</scope>
    <source>
        <tissue evidence="1">Shoot tissue taken approximately 20 cm above the soil surface</tissue>
    </source>
</reference>
<dbReference type="EMBL" id="GBRH01172649">
    <property type="protein sequence ID" value="JAE25247.1"/>
    <property type="molecule type" value="Transcribed_RNA"/>
</dbReference>
<protein>
    <submittedName>
        <fullName evidence="1">Uncharacterized protein</fullName>
    </submittedName>
</protein>
<accession>A0A0A9GL86</accession>
<name>A0A0A9GL86_ARUDO</name>
<sequence>MAQRKGRHANPHRKKRRA</sequence>
<dbReference type="AlphaFoldDB" id="A0A0A9GL86"/>